<evidence type="ECO:0000313" key="3">
    <source>
        <dbReference type="EMBL" id="MCS7476963.1"/>
    </source>
</evidence>
<feature type="transmembrane region" description="Helical" evidence="2">
    <location>
        <begin position="42"/>
        <end position="68"/>
    </location>
</feature>
<evidence type="ECO:0000256" key="1">
    <source>
        <dbReference type="SAM" id="MobiDB-lite"/>
    </source>
</evidence>
<dbReference type="EMBL" id="JANYMP010000003">
    <property type="protein sequence ID" value="MCS7476963.1"/>
    <property type="molecule type" value="Genomic_DNA"/>
</dbReference>
<protein>
    <submittedName>
        <fullName evidence="3">Uncharacterized protein</fullName>
    </submittedName>
</protein>
<keyword evidence="2" id="KW-1133">Transmembrane helix</keyword>
<evidence type="ECO:0000313" key="4">
    <source>
        <dbReference type="Proteomes" id="UP001141259"/>
    </source>
</evidence>
<gene>
    <name evidence="3" type="ORF">NZH93_08850</name>
</gene>
<keyword evidence="2" id="KW-0812">Transmembrane</keyword>
<dbReference type="Proteomes" id="UP001141259">
    <property type="component" value="Unassembled WGS sequence"/>
</dbReference>
<feature type="region of interest" description="Disordered" evidence="1">
    <location>
        <begin position="72"/>
        <end position="104"/>
    </location>
</feature>
<organism evidence="3 4">
    <name type="scientific">Umezawaea endophytica</name>
    <dbReference type="NCBI Taxonomy" id="1654476"/>
    <lineage>
        <taxon>Bacteria</taxon>
        <taxon>Bacillati</taxon>
        <taxon>Actinomycetota</taxon>
        <taxon>Actinomycetes</taxon>
        <taxon>Pseudonocardiales</taxon>
        <taxon>Pseudonocardiaceae</taxon>
        <taxon>Umezawaea</taxon>
    </lineage>
</organism>
<accession>A0A9X2VKR0</accession>
<proteinExistence type="predicted"/>
<name>A0A9X2VKR0_9PSEU</name>
<dbReference type="RefSeq" id="WP_259622476.1">
    <property type="nucleotide sequence ID" value="NZ_JANYMP010000003.1"/>
</dbReference>
<evidence type="ECO:0000256" key="2">
    <source>
        <dbReference type="SAM" id="Phobius"/>
    </source>
</evidence>
<comment type="caution">
    <text evidence="3">The sequence shown here is derived from an EMBL/GenBank/DDBJ whole genome shotgun (WGS) entry which is preliminary data.</text>
</comment>
<sequence>MSRSVALVAALVTLTVTAGTYYLCYRLIAWGVAGDYRDLWTGGIYALFLGYLGLFPLAAAIGATYTAATGRKVPQPRENAGTPRRARANGYAAGIDDGDGDSDD</sequence>
<reference evidence="3" key="1">
    <citation type="submission" date="2022-08" db="EMBL/GenBank/DDBJ databases">
        <authorList>
            <person name="Tistechok S."/>
            <person name="Samborskyy M."/>
            <person name="Roman I."/>
        </authorList>
    </citation>
    <scope>NUCLEOTIDE SEQUENCE</scope>
    <source>
        <strain evidence="3">DSM 103496</strain>
    </source>
</reference>
<dbReference type="AlphaFoldDB" id="A0A9X2VKR0"/>
<keyword evidence="2" id="KW-0472">Membrane</keyword>
<keyword evidence="4" id="KW-1185">Reference proteome</keyword>